<dbReference type="eggNOG" id="COG0666">
    <property type="taxonomic scope" value="Bacteria"/>
</dbReference>
<dbReference type="AlphaFoldDB" id="M7NAG4"/>
<dbReference type="RefSeq" id="WP_007648617.1">
    <property type="nucleotide sequence ID" value="NZ_ANLA01000007.1"/>
</dbReference>
<keyword evidence="5" id="KW-1185">Reference proteome</keyword>
<dbReference type="SUPFAM" id="SSF48403">
    <property type="entry name" value="Ankyrin repeat"/>
    <property type="match status" value="1"/>
</dbReference>
<dbReference type="Pfam" id="PF12796">
    <property type="entry name" value="Ank_2"/>
    <property type="match status" value="1"/>
</dbReference>
<feature type="repeat" description="ANK" evidence="3">
    <location>
        <begin position="117"/>
        <end position="149"/>
    </location>
</feature>
<dbReference type="PANTHER" id="PTHR24198">
    <property type="entry name" value="ANKYRIN REPEAT AND PROTEIN KINASE DOMAIN-CONTAINING PROTEIN"/>
    <property type="match status" value="1"/>
</dbReference>
<keyword evidence="1" id="KW-0677">Repeat</keyword>
<dbReference type="EMBL" id="ANLA01000007">
    <property type="protein sequence ID" value="EMQ95478.1"/>
    <property type="molecule type" value="Genomic_DNA"/>
</dbReference>
<dbReference type="PANTHER" id="PTHR24198:SF165">
    <property type="entry name" value="ANKYRIN REPEAT-CONTAINING PROTEIN-RELATED"/>
    <property type="match status" value="1"/>
</dbReference>
<name>M7NAG4_9FLAO</name>
<dbReference type="PROSITE" id="PS50088">
    <property type="entry name" value="ANK_REPEAT"/>
    <property type="match status" value="2"/>
</dbReference>
<dbReference type="Pfam" id="PF00023">
    <property type="entry name" value="Ank"/>
    <property type="match status" value="1"/>
</dbReference>
<dbReference type="PROSITE" id="PS50297">
    <property type="entry name" value="ANK_REP_REGION"/>
    <property type="match status" value="1"/>
</dbReference>
<dbReference type="Gene3D" id="1.25.40.20">
    <property type="entry name" value="Ankyrin repeat-containing domain"/>
    <property type="match status" value="1"/>
</dbReference>
<dbReference type="InterPro" id="IPR036770">
    <property type="entry name" value="Ankyrin_rpt-contain_sf"/>
</dbReference>
<evidence type="ECO:0000256" key="1">
    <source>
        <dbReference type="ARBA" id="ARBA00022737"/>
    </source>
</evidence>
<dbReference type="InterPro" id="IPR002110">
    <property type="entry name" value="Ankyrin_rpt"/>
</dbReference>
<keyword evidence="2 3" id="KW-0040">ANK repeat</keyword>
<gene>
    <name evidence="4" type="ORF">D778_02572</name>
</gene>
<evidence type="ECO:0000313" key="5">
    <source>
        <dbReference type="Proteomes" id="UP000012024"/>
    </source>
</evidence>
<evidence type="ECO:0000256" key="3">
    <source>
        <dbReference type="PROSITE-ProRule" id="PRU00023"/>
    </source>
</evidence>
<organism evidence="4 5">
    <name type="scientific">Xanthomarina gelatinilytica</name>
    <dbReference type="NCBI Taxonomy" id="1137281"/>
    <lineage>
        <taxon>Bacteria</taxon>
        <taxon>Pseudomonadati</taxon>
        <taxon>Bacteroidota</taxon>
        <taxon>Flavobacteriia</taxon>
        <taxon>Flavobacteriales</taxon>
        <taxon>Flavobacteriaceae</taxon>
        <taxon>Xanthomarina</taxon>
    </lineage>
</organism>
<reference evidence="4 5" key="1">
    <citation type="submission" date="2012-12" db="EMBL/GenBank/DDBJ databases">
        <title>Genome assembly of Formosa sp. AK20.</title>
        <authorList>
            <person name="Kumar R."/>
            <person name="Khatri I."/>
            <person name="Vaidya B."/>
            <person name="Subramanian S."/>
            <person name="Pinnaka A."/>
        </authorList>
    </citation>
    <scope>NUCLEOTIDE SEQUENCE [LARGE SCALE GENOMIC DNA]</scope>
    <source>
        <strain evidence="4 5">AK20</strain>
    </source>
</reference>
<accession>M7NAG4</accession>
<comment type="caution">
    <text evidence="4">The sequence shown here is derived from an EMBL/GenBank/DDBJ whole genome shotgun (WGS) entry which is preliminary data.</text>
</comment>
<proteinExistence type="predicted"/>
<dbReference type="PATRIC" id="fig|1137281.3.peg.1161"/>
<dbReference type="SMART" id="SM00248">
    <property type="entry name" value="ANK"/>
    <property type="match status" value="3"/>
</dbReference>
<sequence>MKLLILIMFPFVAMGQSNLNFDIFESVRKGNLIQVKHILNQNPKIADSLNKHNHSLLIIAAYYEQQEILEYMLPLVSNINHKSENGTALAAAVVKNNFYIINTLLEYNANVNLTDAKGVSPLMYAILFKNTKVINLLLKHGADKSALDNTGKSTFEYAVSTGDQNIINLLKN</sequence>
<evidence type="ECO:0000256" key="2">
    <source>
        <dbReference type="ARBA" id="ARBA00023043"/>
    </source>
</evidence>
<evidence type="ECO:0000313" key="4">
    <source>
        <dbReference type="EMBL" id="EMQ95478.1"/>
    </source>
</evidence>
<dbReference type="GeneID" id="98641067"/>
<protein>
    <submittedName>
        <fullName evidence="4">Uncharacterized protein</fullName>
    </submittedName>
</protein>
<dbReference type="OrthoDB" id="5657095at2"/>
<dbReference type="Proteomes" id="UP000012024">
    <property type="component" value="Unassembled WGS sequence"/>
</dbReference>
<feature type="repeat" description="ANK" evidence="3">
    <location>
        <begin position="84"/>
        <end position="116"/>
    </location>
</feature>